<organism evidence="1 2">
    <name type="scientific">Pseudofulvibacter geojedonensis</name>
    <dbReference type="NCBI Taxonomy" id="1123758"/>
    <lineage>
        <taxon>Bacteria</taxon>
        <taxon>Pseudomonadati</taxon>
        <taxon>Bacteroidota</taxon>
        <taxon>Flavobacteriia</taxon>
        <taxon>Flavobacteriales</taxon>
        <taxon>Flavobacteriaceae</taxon>
        <taxon>Pseudofulvibacter</taxon>
    </lineage>
</organism>
<keyword evidence="2" id="KW-1185">Reference proteome</keyword>
<dbReference type="Proteomes" id="UP001596997">
    <property type="component" value="Unassembled WGS sequence"/>
</dbReference>
<comment type="caution">
    <text evidence="1">The sequence shown here is derived from an EMBL/GenBank/DDBJ whole genome shotgun (WGS) entry which is preliminary data.</text>
</comment>
<gene>
    <name evidence="1" type="ORF">ACFQ1O_09670</name>
</gene>
<evidence type="ECO:0000313" key="2">
    <source>
        <dbReference type="Proteomes" id="UP001596997"/>
    </source>
</evidence>
<accession>A0ABW3I323</accession>
<name>A0ABW3I323_9FLAO</name>
<dbReference type="RefSeq" id="WP_377715822.1">
    <property type="nucleotide sequence ID" value="NZ_JBHTJM010000009.1"/>
</dbReference>
<reference evidence="2" key="1">
    <citation type="journal article" date="2019" name="Int. J. Syst. Evol. Microbiol.">
        <title>The Global Catalogue of Microorganisms (GCM) 10K type strain sequencing project: providing services to taxonomists for standard genome sequencing and annotation.</title>
        <authorList>
            <consortium name="The Broad Institute Genomics Platform"/>
            <consortium name="The Broad Institute Genome Sequencing Center for Infectious Disease"/>
            <person name="Wu L."/>
            <person name="Ma J."/>
        </authorList>
    </citation>
    <scope>NUCLEOTIDE SEQUENCE [LARGE SCALE GENOMIC DNA]</scope>
    <source>
        <strain evidence="2">CCUG 62114</strain>
    </source>
</reference>
<protein>
    <submittedName>
        <fullName evidence="1">Uncharacterized protein</fullName>
    </submittedName>
</protein>
<proteinExistence type="predicted"/>
<evidence type="ECO:0000313" key="1">
    <source>
        <dbReference type="EMBL" id="MFD0964273.1"/>
    </source>
</evidence>
<sequence>MVLSPVSSLSWEIVIRLIPNNSESIESINIQHPYPHVFSRMRGLFFLGHSKPLFSLTKEHREIRLSVS</sequence>
<dbReference type="EMBL" id="JBHTJM010000009">
    <property type="protein sequence ID" value="MFD0964273.1"/>
    <property type="molecule type" value="Genomic_DNA"/>
</dbReference>